<keyword evidence="3 5" id="KW-1278">Translocase</keyword>
<keyword evidence="2 5" id="KW-0813">Transport</keyword>
<evidence type="ECO:0000256" key="6">
    <source>
        <dbReference type="SAM" id="Phobius"/>
    </source>
</evidence>
<evidence type="ECO:0000259" key="7">
    <source>
        <dbReference type="Pfam" id="PF00346"/>
    </source>
</evidence>
<evidence type="ECO:0000313" key="9">
    <source>
        <dbReference type="Proteomes" id="UP000608579"/>
    </source>
</evidence>
<dbReference type="PANTHER" id="PTHR11993:SF10">
    <property type="entry name" value="NADH DEHYDROGENASE [UBIQUINONE] IRON-SULFUR PROTEIN 2, MITOCHONDRIAL"/>
    <property type="match status" value="1"/>
</dbReference>
<protein>
    <submittedName>
        <fullName evidence="8">NADH-quinone oxidoreductase subunit D</fullName>
        <ecNumber evidence="8">1.6.5.11</ecNumber>
    </submittedName>
</protein>
<dbReference type="Pfam" id="PF00346">
    <property type="entry name" value="Complex1_49kDa"/>
    <property type="match status" value="3"/>
</dbReference>
<gene>
    <name evidence="8" type="ORF">EYH45_07200</name>
</gene>
<evidence type="ECO:0000256" key="3">
    <source>
        <dbReference type="ARBA" id="ARBA00022967"/>
    </source>
</evidence>
<dbReference type="Proteomes" id="UP000608579">
    <property type="component" value="Unassembled WGS sequence"/>
</dbReference>
<dbReference type="EMBL" id="DQVM01000139">
    <property type="protein sequence ID" value="HIQ30335.1"/>
    <property type="molecule type" value="Genomic_DNA"/>
</dbReference>
<keyword evidence="6" id="KW-0812">Transmembrane</keyword>
<evidence type="ECO:0000256" key="1">
    <source>
        <dbReference type="ARBA" id="ARBA00005769"/>
    </source>
</evidence>
<dbReference type="GO" id="GO:0051287">
    <property type="term" value="F:NAD binding"/>
    <property type="evidence" value="ECO:0007669"/>
    <property type="project" value="InterPro"/>
</dbReference>
<keyword evidence="6" id="KW-0472">Membrane</keyword>
<feature type="domain" description="NADH-quinone oxidoreductase subunit D" evidence="7">
    <location>
        <begin position="334"/>
        <end position="408"/>
    </location>
</feature>
<feature type="domain" description="NADH-quinone oxidoreductase subunit D" evidence="7">
    <location>
        <begin position="207"/>
        <end position="332"/>
    </location>
</feature>
<evidence type="ECO:0000256" key="5">
    <source>
        <dbReference type="RuleBase" id="RU003685"/>
    </source>
</evidence>
<evidence type="ECO:0000256" key="2">
    <source>
        <dbReference type="ARBA" id="ARBA00022448"/>
    </source>
</evidence>
<feature type="domain" description="NADH-quinone oxidoreductase subunit D" evidence="7">
    <location>
        <begin position="134"/>
        <end position="193"/>
    </location>
</feature>
<dbReference type="AlphaFoldDB" id="A0A833ED00"/>
<dbReference type="InterPro" id="IPR022885">
    <property type="entry name" value="NDH1_su_D/H"/>
</dbReference>
<dbReference type="GO" id="GO:0048038">
    <property type="term" value="F:quinone binding"/>
    <property type="evidence" value="ECO:0007669"/>
    <property type="project" value="InterPro"/>
</dbReference>
<proteinExistence type="inferred from homology"/>
<dbReference type="SUPFAM" id="SSF56762">
    <property type="entry name" value="HydB/Nqo4-like"/>
    <property type="match status" value="1"/>
</dbReference>
<dbReference type="InterPro" id="IPR001135">
    <property type="entry name" value="NADH_Q_OxRdtase_suD"/>
</dbReference>
<dbReference type="GO" id="GO:0016651">
    <property type="term" value="F:oxidoreductase activity, acting on NAD(P)H"/>
    <property type="evidence" value="ECO:0007669"/>
    <property type="project" value="InterPro"/>
</dbReference>
<keyword evidence="4 5" id="KW-0520">NAD</keyword>
<dbReference type="InterPro" id="IPR014029">
    <property type="entry name" value="NADH_UbQ_OxRdtase_49kDa_CS"/>
</dbReference>
<evidence type="ECO:0000256" key="4">
    <source>
        <dbReference type="ARBA" id="ARBA00023027"/>
    </source>
</evidence>
<organism evidence="8 9">
    <name type="scientific">Caldiarchaeum subterraneum</name>
    <dbReference type="NCBI Taxonomy" id="311458"/>
    <lineage>
        <taxon>Archaea</taxon>
        <taxon>Nitrososphaerota</taxon>
        <taxon>Candidatus Caldarchaeales</taxon>
        <taxon>Candidatus Caldarchaeaceae</taxon>
        <taxon>Candidatus Caldarchaeum</taxon>
    </lineage>
</organism>
<evidence type="ECO:0000313" key="8">
    <source>
        <dbReference type="EMBL" id="HIQ30335.1"/>
    </source>
</evidence>
<sequence length="408" mass="46768">MVVQEERPKRIEVYDTGEAPLVMSYGPQHPGTGHFRMIVTVSGDTILDVQPDPGFVHRGEEKMCEYKTWITNIPHLERPVILDSAGIQYPYVLACEKLMGVEPPERAKYLRVIMAELNRIGSHLYWFALYGVFLGLTTMFLWCFGDREYIVDLVSLIGGQRITHAYFVPGGVRNDAPKNIPMELVREFRRYYRMTTGKELPENQQTTDFKKYTLAVMEFFDRRLNDYWGLFFDNELFIQRTRNVGVLSELDAIRLGAVGTTLRASGVRSDTRIDDPYDAYPNLKFEIPTGTRGDCYDRALVGFREMRESIKIIQQAVETMPDGPVKNKQHPINIRVPAGEAVARAEAARGEMLYYIRSEGGDRPYRVKISPPSFRLLPTLAHLLKGAKIADIPPVYWSLNYWPVEADR</sequence>
<comment type="caution">
    <text evidence="8">The sequence shown here is derived from an EMBL/GenBank/DDBJ whole genome shotgun (WGS) entry which is preliminary data.</text>
</comment>
<keyword evidence="6" id="KW-1133">Transmembrane helix</keyword>
<name>A0A833ED00_CALS0</name>
<dbReference type="PANTHER" id="PTHR11993">
    <property type="entry name" value="NADH-UBIQUINONE OXIDOREDUCTASE 49 KDA SUBUNIT"/>
    <property type="match status" value="1"/>
</dbReference>
<dbReference type="EC" id="1.6.5.11" evidence="8"/>
<feature type="transmembrane region" description="Helical" evidence="6">
    <location>
        <begin position="124"/>
        <end position="142"/>
    </location>
</feature>
<accession>A0A833ED00</accession>
<dbReference type="Gene3D" id="1.10.645.10">
    <property type="entry name" value="Cytochrome-c3 Hydrogenase, chain B"/>
    <property type="match status" value="1"/>
</dbReference>
<reference evidence="8" key="1">
    <citation type="journal article" date="2020" name="ISME J.">
        <title>Gammaproteobacteria mediating utilization of methyl-, sulfur- and petroleum organic compounds in deep ocean hydrothermal plumes.</title>
        <authorList>
            <person name="Zhou Z."/>
            <person name="Liu Y."/>
            <person name="Pan J."/>
            <person name="Cron B.R."/>
            <person name="Toner B.M."/>
            <person name="Anantharaman K."/>
            <person name="Breier J.A."/>
            <person name="Dick G.J."/>
            <person name="Li M."/>
        </authorList>
    </citation>
    <scope>NUCLEOTIDE SEQUENCE</scope>
    <source>
        <strain evidence="8">SZUA-1515</strain>
    </source>
</reference>
<dbReference type="InterPro" id="IPR029014">
    <property type="entry name" value="NiFe-Hase_large"/>
</dbReference>
<keyword evidence="8" id="KW-0560">Oxidoreductase</keyword>
<comment type="similarity">
    <text evidence="1 5">Belongs to the complex I 49 kDa subunit family.</text>
</comment>
<dbReference type="PROSITE" id="PS00535">
    <property type="entry name" value="COMPLEX1_49K"/>
    <property type="match status" value="1"/>
</dbReference>